<evidence type="ECO:0000259" key="2">
    <source>
        <dbReference type="Pfam" id="PF01557"/>
    </source>
</evidence>
<dbReference type="RefSeq" id="WP_239518341.1">
    <property type="nucleotide sequence ID" value="NZ_BAAAHT010000001.1"/>
</dbReference>
<proteinExistence type="predicted"/>
<dbReference type="SUPFAM" id="SSF56529">
    <property type="entry name" value="FAH"/>
    <property type="match status" value="1"/>
</dbReference>
<keyword evidence="4" id="KW-1185">Reference proteome</keyword>
<reference evidence="3 4" key="1">
    <citation type="submission" date="2021-01" db="EMBL/GenBank/DDBJ databases">
        <title>Sequencing the genomes of 1000 actinobacteria strains.</title>
        <authorList>
            <person name="Klenk H.-P."/>
        </authorList>
    </citation>
    <scope>NUCLEOTIDE SEQUENCE [LARGE SCALE GENOMIC DNA]</scope>
    <source>
        <strain evidence="3 4">DSM 13057</strain>
    </source>
</reference>
<gene>
    <name evidence="3" type="ORF">JOE66_003258</name>
</gene>
<dbReference type="Proteomes" id="UP000776164">
    <property type="component" value="Unassembled WGS sequence"/>
</dbReference>
<accession>A0ABS2L969</accession>
<evidence type="ECO:0000313" key="4">
    <source>
        <dbReference type="Proteomes" id="UP000776164"/>
    </source>
</evidence>
<dbReference type="EMBL" id="JAFBBU010000001">
    <property type="protein sequence ID" value="MBM7473624.1"/>
    <property type="molecule type" value="Genomic_DNA"/>
</dbReference>
<dbReference type="EC" id="4.2.1.80" evidence="3"/>
<keyword evidence="1 3" id="KW-0456">Lyase</keyword>
<dbReference type="Pfam" id="PF01557">
    <property type="entry name" value="FAA_hydrolase"/>
    <property type="match status" value="1"/>
</dbReference>
<dbReference type="InterPro" id="IPR050772">
    <property type="entry name" value="Hydratase-Decarb/MhpD_sf"/>
</dbReference>
<organism evidence="3 4">
    <name type="scientific">Subtercola frigoramans</name>
    <dbReference type="NCBI Taxonomy" id="120298"/>
    <lineage>
        <taxon>Bacteria</taxon>
        <taxon>Bacillati</taxon>
        <taxon>Actinomycetota</taxon>
        <taxon>Actinomycetes</taxon>
        <taxon>Micrococcales</taxon>
        <taxon>Microbacteriaceae</taxon>
        <taxon>Subtercola</taxon>
    </lineage>
</organism>
<name>A0ABS2L969_9MICO</name>
<sequence length="262" mass="27024">MTEQTMIRMYADQLAEAYVSGKPIDPLSETDPGLTIDDAYAIQAAQIRDWATSGRHVRGYKVGLTSLAMQRQLGVDQPDFGYLVDGMYHQPGSVVSIGSFIAPRIEPEIAFVLGADLSGPGVTVEEARRAVSSVVGALELIDSRIVDWRISLIDTIADNASSAGVVVGHTALPLESLDIEALAVTLAKNGEHAGSGTGAAVLGSPLNALVWLANTLGTYGVTLKAGSVVIPGSVCAAVPVGAGDTITADFGPLGSVSLSFSS</sequence>
<protein>
    <submittedName>
        <fullName evidence="3">2-keto-4-pentenoate hydratase</fullName>
        <ecNumber evidence="3">4.2.1.80</ecNumber>
    </submittedName>
</protein>
<dbReference type="InterPro" id="IPR011234">
    <property type="entry name" value="Fumarylacetoacetase-like_C"/>
</dbReference>
<dbReference type="PANTHER" id="PTHR30143">
    <property type="entry name" value="ACID HYDRATASE"/>
    <property type="match status" value="1"/>
</dbReference>
<evidence type="ECO:0000313" key="3">
    <source>
        <dbReference type="EMBL" id="MBM7473624.1"/>
    </source>
</evidence>
<feature type="domain" description="Fumarylacetoacetase-like C-terminal" evidence="2">
    <location>
        <begin position="91"/>
        <end position="256"/>
    </location>
</feature>
<evidence type="ECO:0000256" key="1">
    <source>
        <dbReference type="ARBA" id="ARBA00023239"/>
    </source>
</evidence>
<dbReference type="PANTHER" id="PTHR30143:SF0">
    <property type="entry name" value="2-KETO-4-PENTENOATE HYDRATASE"/>
    <property type="match status" value="1"/>
</dbReference>
<dbReference type="GO" id="GO:0008684">
    <property type="term" value="F:2-oxopent-4-enoate hydratase activity"/>
    <property type="evidence" value="ECO:0007669"/>
    <property type="project" value="UniProtKB-EC"/>
</dbReference>
<comment type="caution">
    <text evidence="3">The sequence shown here is derived from an EMBL/GenBank/DDBJ whole genome shotgun (WGS) entry which is preliminary data.</text>
</comment>
<dbReference type="Gene3D" id="3.90.850.10">
    <property type="entry name" value="Fumarylacetoacetase-like, C-terminal domain"/>
    <property type="match status" value="1"/>
</dbReference>
<dbReference type="InterPro" id="IPR036663">
    <property type="entry name" value="Fumarylacetoacetase_C_sf"/>
</dbReference>